<evidence type="ECO:0000313" key="9">
    <source>
        <dbReference type="Proteomes" id="UP000664628"/>
    </source>
</evidence>
<comment type="caution">
    <text evidence="8">The sequence shown here is derived from an EMBL/GenBank/DDBJ whole genome shotgun (WGS) entry which is preliminary data.</text>
</comment>
<gene>
    <name evidence="8" type="ORF">J2I46_14970</name>
</gene>
<evidence type="ECO:0000313" key="8">
    <source>
        <dbReference type="EMBL" id="MBO0949896.1"/>
    </source>
</evidence>
<dbReference type="InterPro" id="IPR012944">
    <property type="entry name" value="SusD_RagB_dom"/>
</dbReference>
<feature type="domain" description="RagB/SusD" evidence="7">
    <location>
        <begin position="220"/>
        <end position="539"/>
    </location>
</feature>
<keyword evidence="4" id="KW-0472">Membrane</keyword>
<evidence type="ECO:0000256" key="6">
    <source>
        <dbReference type="SAM" id="SignalP"/>
    </source>
</evidence>
<feature type="signal peptide" evidence="6">
    <location>
        <begin position="1"/>
        <end position="20"/>
    </location>
</feature>
<dbReference type="Gene3D" id="1.25.40.10">
    <property type="entry name" value="Tetratricopeptide repeat domain"/>
    <property type="match status" value="1"/>
</dbReference>
<dbReference type="Gene3D" id="1.25.40.390">
    <property type="match status" value="1"/>
</dbReference>
<proteinExistence type="inferred from homology"/>
<comment type="similarity">
    <text evidence="2">Belongs to the SusD family.</text>
</comment>
<organism evidence="8 9">
    <name type="scientific">Fibrella forsythiae</name>
    <dbReference type="NCBI Taxonomy" id="2817061"/>
    <lineage>
        <taxon>Bacteria</taxon>
        <taxon>Pseudomonadati</taxon>
        <taxon>Bacteroidota</taxon>
        <taxon>Cytophagia</taxon>
        <taxon>Cytophagales</taxon>
        <taxon>Spirosomataceae</taxon>
        <taxon>Fibrella</taxon>
    </lineage>
</organism>
<dbReference type="Proteomes" id="UP000664628">
    <property type="component" value="Unassembled WGS sequence"/>
</dbReference>
<dbReference type="RefSeq" id="WP_207329853.1">
    <property type="nucleotide sequence ID" value="NZ_JAFMYW010000004.1"/>
</dbReference>
<evidence type="ECO:0000256" key="4">
    <source>
        <dbReference type="ARBA" id="ARBA00023136"/>
    </source>
</evidence>
<sequence>MKKHLSYGTLLVLITYLFSACHDVNVPITTSLTPDIFPQNTSQFIQASGPPYAALRGNFSLDYWFMQSLSTDEAILPARGGNWYDNQGYRMLHYHDWTKDHGTTNSTWNWLSLVIGTTNQAMSILSTTVPASTPGKAMNLAELRMVRALSYFMMMDLYGNVPLDTTYGDFSAHPNVPRAQVFKFIESEVKAALPNLSRASGQAIYGRANKFTGFALLAKMYLNSEYYTGTQRYSDAVVACDSVINSGLYAIEPRSTYLQMFYPNNGPQMKEFIFAIPYDPAAGALPGTNSNMYHARYDVPRSHTKRFNLPFTPSAPRSTLPEFYVNFKDPNDIRNNQWLTGPQFLADGVTPLTVTTTKKGYDQTYAGSDGGTAFTYQVNLTPNVVLRQDEATYDCGNDEIAWNMGYRNVKFYPDASSTSRNQNNDVPLFRYSDIILMKAEAILRGGAATQGQTALSLMNQLRANRTTSPALTSVNLEDIYAERCREFAWETWHRNDMIRFGKFEGKWGFKTDASAYRRIFPIPTGAFTVNPALTQNPGY</sequence>
<evidence type="ECO:0000256" key="5">
    <source>
        <dbReference type="ARBA" id="ARBA00023237"/>
    </source>
</evidence>
<evidence type="ECO:0000256" key="2">
    <source>
        <dbReference type="ARBA" id="ARBA00006275"/>
    </source>
</evidence>
<accession>A0ABS3JIQ8</accession>
<dbReference type="EMBL" id="JAFMYW010000004">
    <property type="protein sequence ID" value="MBO0949896.1"/>
    <property type="molecule type" value="Genomic_DNA"/>
</dbReference>
<dbReference type="InterPro" id="IPR011990">
    <property type="entry name" value="TPR-like_helical_dom_sf"/>
</dbReference>
<evidence type="ECO:0000259" key="7">
    <source>
        <dbReference type="Pfam" id="PF07980"/>
    </source>
</evidence>
<evidence type="ECO:0000256" key="3">
    <source>
        <dbReference type="ARBA" id="ARBA00022729"/>
    </source>
</evidence>
<dbReference type="SUPFAM" id="SSF48452">
    <property type="entry name" value="TPR-like"/>
    <property type="match status" value="1"/>
</dbReference>
<keyword evidence="3 6" id="KW-0732">Signal</keyword>
<dbReference type="Gene3D" id="1.10.3780.10">
    <property type="entry name" value="SusD-like"/>
    <property type="match status" value="1"/>
</dbReference>
<protein>
    <submittedName>
        <fullName evidence="8">RagB/SusD family nutrient uptake outer membrane protein</fullName>
    </submittedName>
</protein>
<keyword evidence="5" id="KW-0998">Cell outer membrane</keyword>
<comment type="subcellular location">
    <subcellularLocation>
        <location evidence="1">Cell outer membrane</location>
    </subcellularLocation>
</comment>
<name>A0ABS3JIQ8_9BACT</name>
<keyword evidence="9" id="KW-1185">Reference proteome</keyword>
<reference evidence="8 9" key="1">
    <citation type="submission" date="2021-03" db="EMBL/GenBank/DDBJ databases">
        <title>Fibrella sp. HMF5405 genome sequencing and assembly.</title>
        <authorList>
            <person name="Kang H."/>
            <person name="Kim H."/>
            <person name="Bae S."/>
            <person name="Joh K."/>
        </authorList>
    </citation>
    <scope>NUCLEOTIDE SEQUENCE [LARGE SCALE GENOMIC DNA]</scope>
    <source>
        <strain evidence="8 9">HMF5405</strain>
    </source>
</reference>
<evidence type="ECO:0000256" key="1">
    <source>
        <dbReference type="ARBA" id="ARBA00004442"/>
    </source>
</evidence>
<feature type="chain" id="PRO_5045719621" evidence="6">
    <location>
        <begin position="21"/>
        <end position="539"/>
    </location>
</feature>
<dbReference type="Pfam" id="PF07980">
    <property type="entry name" value="SusD_RagB"/>
    <property type="match status" value="1"/>
</dbReference>
<dbReference type="PROSITE" id="PS51257">
    <property type="entry name" value="PROKAR_LIPOPROTEIN"/>
    <property type="match status" value="1"/>
</dbReference>